<dbReference type="InterPro" id="IPR001254">
    <property type="entry name" value="Trypsin_dom"/>
</dbReference>
<dbReference type="PANTHER" id="PTHR24253">
    <property type="entry name" value="TRANSMEMBRANE PROTEASE SERINE"/>
    <property type="match status" value="1"/>
</dbReference>
<feature type="signal peptide" evidence="7">
    <location>
        <begin position="1"/>
        <end position="17"/>
    </location>
</feature>
<evidence type="ECO:0000256" key="7">
    <source>
        <dbReference type="SAM" id="SignalP"/>
    </source>
</evidence>
<keyword evidence="6" id="KW-0325">Glycoprotein</keyword>
<dbReference type="FunFam" id="2.40.10.10:FF:000024">
    <property type="entry name" value="Serine protease 53"/>
    <property type="match status" value="1"/>
</dbReference>
<proteinExistence type="predicted"/>
<keyword evidence="10" id="KW-1185">Reference proteome</keyword>
<dbReference type="Ensembl" id="ENSPLOT00000023019.1">
    <property type="protein sequence ID" value="ENSPLOP00000020817.1"/>
    <property type="gene ID" value="ENSPLOG00000014879.1"/>
</dbReference>
<reference evidence="9" key="2">
    <citation type="submission" date="2025-08" db="UniProtKB">
        <authorList>
            <consortium name="Ensembl"/>
        </authorList>
    </citation>
    <scope>IDENTIFICATION</scope>
</reference>
<dbReference type="PROSITE" id="PS00134">
    <property type="entry name" value="TRYPSIN_HIS"/>
    <property type="match status" value="1"/>
</dbReference>
<dbReference type="GO" id="GO:0004252">
    <property type="term" value="F:serine-type endopeptidase activity"/>
    <property type="evidence" value="ECO:0007669"/>
    <property type="project" value="InterPro"/>
</dbReference>
<evidence type="ECO:0000256" key="1">
    <source>
        <dbReference type="ARBA" id="ARBA00022670"/>
    </source>
</evidence>
<feature type="domain" description="Peptidase S1" evidence="8">
    <location>
        <begin position="32"/>
        <end position="279"/>
    </location>
</feature>
<dbReference type="CDD" id="cd00190">
    <property type="entry name" value="Tryp_SPc"/>
    <property type="match status" value="1"/>
</dbReference>
<keyword evidence="4" id="KW-0720">Serine protease</keyword>
<keyword evidence="2 7" id="KW-0732">Signal</keyword>
<feature type="chain" id="PRO_5034414796" description="Peptidase S1 domain-containing protein" evidence="7">
    <location>
        <begin position="18"/>
        <end position="312"/>
    </location>
</feature>
<dbReference type="InterPro" id="IPR009003">
    <property type="entry name" value="Peptidase_S1_PA"/>
</dbReference>
<dbReference type="InterPro" id="IPR018114">
    <property type="entry name" value="TRYPSIN_HIS"/>
</dbReference>
<keyword evidence="1" id="KW-0645">Protease</keyword>
<protein>
    <recommendedName>
        <fullName evidence="8">Peptidase S1 domain-containing protein</fullName>
    </recommendedName>
</protein>
<evidence type="ECO:0000256" key="2">
    <source>
        <dbReference type="ARBA" id="ARBA00022729"/>
    </source>
</evidence>
<evidence type="ECO:0000313" key="10">
    <source>
        <dbReference type="Proteomes" id="UP000694399"/>
    </source>
</evidence>
<keyword evidence="3" id="KW-0378">Hydrolase</keyword>
<evidence type="ECO:0000259" key="8">
    <source>
        <dbReference type="PROSITE" id="PS50240"/>
    </source>
</evidence>
<dbReference type="Proteomes" id="UP000694399">
    <property type="component" value="Chromosome F1"/>
</dbReference>
<reference evidence="9" key="1">
    <citation type="journal article" date="2019" name="bioRxiv">
        <title>Long live the king: chromosome-level assembly of the lion (Panthera leo) using linked-read, Hi-C, and long read data.</title>
        <authorList>
            <person name="Armstrong E.E."/>
            <person name="Taylor R.W."/>
            <person name="Miller D.E."/>
            <person name="Kaelin C."/>
            <person name="Barsh G."/>
            <person name="Hadly E.A."/>
            <person name="Petrov D."/>
        </authorList>
    </citation>
    <scope>NUCLEOTIDE SEQUENCE [LARGE SCALE GENOMIC DNA]</scope>
</reference>
<evidence type="ECO:0000256" key="6">
    <source>
        <dbReference type="ARBA" id="ARBA00023180"/>
    </source>
</evidence>
<evidence type="ECO:0000256" key="3">
    <source>
        <dbReference type="ARBA" id="ARBA00022801"/>
    </source>
</evidence>
<dbReference type="GeneTree" id="ENSGT00940000158868"/>
<reference evidence="9" key="3">
    <citation type="submission" date="2025-09" db="UniProtKB">
        <authorList>
            <consortium name="Ensembl"/>
        </authorList>
    </citation>
    <scope>IDENTIFICATION</scope>
</reference>
<name>A0A8C8XLE5_PANLE</name>
<dbReference type="SMART" id="SM00020">
    <property type="entry name" value="Tryp_SPc"/>
    <property type="match status" value="1"/>
</dbReference>
<dbReference type="InterPro" id="IPR043504">
    <property type="entry name" value="Peptidase_S1_PA_chymotrypsin"/>
</dbReference>
<evidence type="ECO:0000313" key="9">
    <source>
        <dbReference type="Ensembl" id="ENSPLOP00000020817.1"/>
    </source>
</evidence>
<dbReference type="InterPro" id="IPR001314">
    <property type="entry name" value="Peptidase_S1A"/>
</dbReference>
<dbReference type="Pfam" id="PF00089">
    <property type="entry name" value="Trypsin"/>
    <property type="match status" value="1"/>
</dbReference>
<dbReference type="GO" id="GO:0006508">
    <property type="term" value="P:proteolysis"/>
    <property type="evidence" value="ECO:0007669"/>
    <property type="project" value="UniProtKB-KW"/>
</dbReference>
<dbReference type="AlphaFoldDB" id="A0A8C8XLE5"/>
<evidence type="ECO:0000256" key="5">
    <source>
        <dbReference type="ARBA" id="ARBA00023157"/>
    </source>
</evidence>
<dbReference type="Gene3D" id="2.40.10.10">
    <property type="entry name" value="Trypsin-like serine proteases"/>
    <property type="match status" value="2"/>
</dbReference>
<dbReference type="PROSITE" id="PS50240">
    <property type="entry name" value="TRYPSIN_DOM"/>
    <property type="match status" value="1"/>
</dbReference>
<sequence>LPPQMLWLLFVTLPCLGGSVPVTPGPGLGPELVGTDGDHDIPAGKWPWQVSLRVFNEECDRWQHECGGSLVHPQWVLTAAHCVGLEPQKYRVQMGQLRLYDHDQLHNVTEIIRHPKFNVSLSAWGGADIALLRLEAPVMLSQHVNPVSLAPDSLALSPGTKCWVTGWGTFGAHALPSPAHRLQEAEVPIVENQVCEKIYRQGSPAGGHGSVIKKDMLCAGRRGRGSRQGDAGGPLVCFWLDMWIQVGVLSWGMASGHIDYPAVYTRVMTYSSWIYQHVPLGDSLQLLQDGLHPVCQCGAREPAGHVGPRTHH</sequence>
<keyword evidence="5" id="KW-1015">Disulfide bond</keyword>
<accession>A0A8C8XLE5</accession>
<dbReference type="PRINTS" id="PR00722">
    <property type="entry name" value="CHYMOTRYPSIN"/>
</dbReference>
<dbReference type="SUPFAM" id="SSF50494">
    <property type="entry name" value="Trypsin-like serine proteases"/>
    <property type="match status" value="1"/>
</dbReference>
<evidence type="ECO:0000256" key="4">
    <source>
        <dbReference type="ARBA" id="ARBA00022825"/>
    </source>
</evidence>
<dbReference type="PANTHER" id="PTHR24253:SF144">
    <property type="entry name" value="CHYMOTRYPSIN-LIKE PROTEASE CTRL-1-RELATED"/>
    <property type="match status" value="1"/>
</dbReference>
<organism evidence="9 10">
    <name type="scientific">Panthera leo</name>
    <name type="common">Lion</name>
    <dbReference type="NCBI Taxonomy" id="9689"/>
    <lineage>
        <taxon>Eukaryota</taxon>
        <taxon>Metazoa</taxon>
        <taxon>Chordata</taxon>
        <taxon>Craniata</taxon>
        <taxon>Vertebrata</taxon>
        <taxon>Euteleostomi</taxon>
        <taxon>Mammalia</taxon>
        <taxon>Eutheria</taxon>
        <taxon>Laurasiatheria</taxon>
        <taxon>Carnivora</taxon>
        <taxon>Feliformia</taxon>
        <taxon>Felidae</taxon>
        <taxon>Pantherinae</taxon>
        <taxon>Panthera</taxon>
    </lineage>
</organism>